<accession>A0ABQ8U0E4</accession>
<gene>
    <name evidence="1" type="ORF">PAPYR_13365</name>
</gene>
<sequence length="183" mass="19362">MALETSRSGGTRITFQSLCSHSYRGLWAGPCAAILQVTPAAPAPEASGAAVAASVAGLRVPPPLPLRPRLHPPGPVALGSEMLERLSARLGDLVVAEAARPRALSCPLDEGQQGFRRAAGRALESPEPLMTELGLSHPWGFNSSHIWNSIHHMSALDTRPVRQHSGLGRTARKAHAIGIVTRM</sequence>
<protein>
    <submittedName>
        <fullName evidence="1">Uncharacterized protein</fullName>
    </submittedName>
</protein>
<dbReference type="Proteomes" id="UP001141327">
    <property type="component" value="Unassembled WGS sequence"/>
</dbReference>
<organism evidence="1 2">
    <name type="scientific">Paratrimastix pyriformis</name>
    <dbReference type="NCBI Taxonomy" id="342808"/>
    <lineage>
        <taxon>Eukaryota</taxon>
        <taxon>Metamonada</taxon>
        <taxon>Preaxostyla</taxon>
        <taxon>Paratrimastigidae</taxon>
        <taxon>Paratrimastix</taxon>
    </lineage>
</organism>
<dbReference type="EMBL" id="JAPMOS010000495">
    <property type="protein sequence ID" value="KAJ4452472.1"/>
    <property type="molecule type" value="Genomic_DNA"/>
</dbReference>
<comment type="caution">
    <text evidence="1">The sequence shown here is derived from an EMBL/GenBank/DDBJ whole genome shotgun (WGS) entry which is preliminary data.</text>
</comment>
<evidence type="ECO:0000313" key="2">
    <source>
        <dbReference type="Proteomes" id="UP001141327"/>
    </source>
</evidence>
<name>A0ABQ8U0E4_9EUKA</name>
<proteinExistence type="predicted"/>
<evidence type="ECO:0000313" key="1">
    <source>
        <dbReference type="EMBL" id="KAJ4452472.1"/>
    </source>
</evidence>
<reference evidence="1" key="1">
    <citation type="journal article" date="2022" name="bioRxiv">
        <title>Genomics of Preaxostyla Flagellates Illuminates Evolutionary Transitions and the Path Towards Mitochondrial Loss.</title>
        <authorList>
            <person name="Novak L.V.F."/>
            <person name="Treitli S.C."/>
            <person name="Pyrih J."/>
            <person name="Halakuc P."/>
            <person name="Pipaliya S.V."/>
            <person name="Vacek V."/>
            <person name="Brzon O."/>
            <person name="Soukal P."/>
            <person name="Eme L."/>
            <person name="Dacks J.B."/>
            <person name="Karnkowska A."/>
            <person name="Elias M."/>
            <person name="Hampl V."/>
        </authorList>
    </citation>
    <scope>NUCLEOTIDE SEQUENCE</scope>
    <source>
        <strain evidence="1">RCP-MX</strain>
    </source>
</reference>
<keyword evidence="2" id="KW-1185">Reference proteome</keyword>